<dbReference type="Proteomes" id="UP001311915">
    <property type="component" value="Unassembled WGS sequence"/>
</dbReference>
<proteinExistence type="predicted"/>
<protein>
    <submittedName>
        <fullName evidence="1">Uncharacterized protein</fullName>
    </submittedName>
</protein>
<evidence type="ECO:0000313" key="2">
    <source>
        <dbReference type="Proteomes" id="UP001311915"/>
    </source>
</evidence>
<keyword evidence="2" id="KW-1185">Reference proteome</keyword>
<reference evidence="1 2" key="1">
    <citation type="submission" date="2023-10" db="EMBL/GenBank/DDBJ databases">
        <title>Genome-Wide Identification Analysis in wild type Solanum Pinnatisectum Reveals Some Genes Defensing Phytophthora Infestans.</title>
        <authorList>
            <person name="Sun C."/>
        </authorList>
    </citation>
    <scope>NUCLEOTIDE SEQUENCE [LARGE SCALE GENOMIC DNA]</scope>
    <source>
        <strain evidence="1">LQN</strain>
        <tissue evidence="1">Leaf</tissue>
    </source>
</reference>
<accession>A0AAV9L8J0</accession>
<evidence type="ECO:0000313" key="1">
    <source>
        <dbReference type="EMBL" id="KAK4721573.1"/>
    </source>
</evidence>
<sequence>MVMEMSSLGLLHSWSSSEFLDEVPPLLHQVCTDVSRYLNVPSPNCGSNLTKGLNNLSDSNKLVHSSANLGSNLVKGGVVEHKLNANISNCSYLLKRKKAYFIQHLNAKISYEMVENLILNAQLGATGVPPQVSPFPRMYPLPSLMDVIIQP</sequence>
<organism evidence="1 2">
    <name type="scientific">Solanum pinnatisectum</name>
    <name type="common">tansyleaf nightshade</name>
    <dbReference type="NCBI Taxonomy" id="50273"/>
    <lineage>
        <taxon>Eukaryota</taxon>
        <taxon>Viridiplantae</taxon>
        <taxon>Streptophyta</taxon>
        <taxon>Embryophyta</taxon>
        <taxon>Tracheophyta</taxon>
        <taxon>Spermatophyta</taxon>
        <taxon>Magnoliopsida</taxon>
        <taxon>eudicotyledons</taxon>
        <taxon>Gunneridae</taxon>
        <taxon>Pentapetalae</taxon>
        <taxon>asterids</taxon>
        <taxon>lamiids</taxon>
        <taxon>Solanales</taxon>
        <taxon>Solanaceae</taxon>
        <taxon>Solanoideae</taxon>
        <taxon>Solaneae</taxon>
        <taxon>Solanum</taxon>
    </lineage>
</organism>
<name>A0AAV9L8J0_9SOLN</name>
<dbReference type="AlphaFoldDB" id="A0AAV9L8J0"/>
<dbReference type="EMBL" id="JAWPEI010000007">
    <property type="protein sequence ID" value="KAK4721573.1"/>
    <property type="molecule type" value="Genomic_DNA"/>
</dbReference>
<dbReference type="PANTHER" id="PTHR37616:SF5">
    <property type="entry name" value="BZIP TRANSCRIPTION FACTOR 17-LIKE"/>
    <property type="match status" value="1"/>
</dbReference>
<comment type="caution">
    <text evidence="1">The sequence shown here is derived from an EMBL/GenBank/DDBJ whole genome shotgun (WGS) entry which is preliminary data.</text>
</comment>
<dbReference type="PANTHER" id="PTHR37616">
    <property type="entry name" value="BZIP TRANSCRIPTION FACTOR 60-LIKE"/>
    <property type="match status" value="1"/>
</dbReference>
<gene>
    <name evidence="1" type="ORF">R3W88_011806</name>
</gene>